<reference evidence="1 2" key="1">
    <citation type="journal article" date="2015" name="Nature">
        <title>rRNA introns, odd ribosomes, and small enigmatic genomes across a large radiation of phyla.</title>
        <authorList>
            <person name="Brown C.T."/>
            <person name="Hug L.A."/>
            <person name="Thomas B.C."/>
            <person name="Sharon I."/>
            <person name="Castelle C.J."/>
            <person name="Singh A."/>
            <person name="Wilkins M.J."/>
            <person name="Williams K.H."/>
            <person name="Banfield J.F."/>
        </authorList>
    </citation>
    <scope>NUCLEOTIDE SEQUENCE [LARGE SCALE GENOMIC DNA]</scope>
</reference>
<evidence type="ECO:0008006" key="3">
    <source>
        <dbReference type="Google" id="ProtNLM"/>
    </source>
</evidence>
<dbReference type="Pfam" id="PF12686">
    <property type="entry name" value="DUF3800"/>
    <property type="match status" value="1"/>
</dbReference>
<dbReference type="InterPro" id="IPR024524">
    <property type="entry name" value="DUF3800"/>
</dbReference>
<evidence type="ECO:0000313" key="2">
    <source>
        <dbReference type="Proteomes" id="UP000034749"/>
    </source>
</evidence>
<dbReference type="AlphaFoldDB" id="A0A0G0TRN5"/>
<proteinExistence type="predicted"/>
<organism evidence="1 2">
    <name type="scientific">Candidatus Nomurabacteria bacterium GW2011_GWA2_40_9</name>
    <dbReference type="NCBI Taxonomy" id="1618734"/>
    <lineage>
        <taxon>Bacteria</taxon>
        <taxon>Candidatus Nomuraibacteriota</taxon>
    </lineage>
</organism>
<protein>
    <recommendedName>
        <fullName evidence="3">DUF3800 domain-containing protein</fullName>
    </recommendedName>
</protein>
<gene>
    <name evidence="1" type="ORF">UU24_C0005G0057</name>
</gene>
<accession>A0A0G0TRN5</accession>
<comment type="caution">
    <text evidence="1">The sequence shown here is derived from an EMBL/GenBank/DDBJ whole genome shotgun (WGS) entry which is preliminary data.</text>
</comment>
<dbReference type="EMBL" id="LBZW01000005">
    <property type="protein sequence ID" value="KKR79639.1"/>
    <property type="molecule type" value="Genomic_DNA"/>
</dbReference>
<dbReference type="Proteomes" id="UP000034749">
    <property type="component" value="Unassembled WGS sequence"/>
</dbReference>
<sequence length="181" mass="20997">MYIFLDESGVDKQKGKSSIALVYITVENLDVLQNAVLEAEKKIGIKNFHWSHSAWSVRKLFIEEICKQDFKIKIALIKNPFFASSGYEYALQHLVVERNVISMIIDGKKSKSYERKFKKVLRDKGISVQKLKTANDEAYPALRIADAIAGVVRYRYENPEDERVQYLYSKFVKKILIILEE</sequence>
<name>A0A0G0TRN5_9BACT</name>
<evidence type="ECO:0000313" key="1">
    <source>
        <dbReference type="EMBL" id="KKR79639.1"/>
    </source>
</evidence>